<evidence type="ECO:0000313" key="4">
    <source>
        <dbReference type="Proteomes" id="UP000291116"/>
    </source>
</evidence>
<reference evidence="3 4" key="1">
    <citation type="submission" date="2019-01" db="EMBL/GenBank/DDBJ databases">
        <authorList>
            <person name="Ferrante I. M."/>
        </authorList>
    </citation>
    <scope>NUCLEOTIDE SEQUENCE [LARGE SCALE GENOMIC DNA]</scope>
    <source>
        <strain evidence="3 4">B856</strain>
    </source>
</reference>
<feature type="compositionally biased region" description="Low complexity" evidence="2">
    <location>
        <begin position="10"/>
        <end position="21"/>
    </location>
</feature>
<dbReference type="Gene3D" id="1.20.58.2190">
    <property type="match status" value="1"/>
</dbReference>
<gene>
    <name evidence="3" type="ORF">PSNMU_V1.4_AUG-EV-PASAV3_0078770</name>
</gene>
<evidence type="ECO:0000313" key="3">
    <source>
        <dbReference type="EMBL" id="VEU40977.1"/>
    </source>
</evidence>
<keyword evidence="4" id="KW-1185">Reference proteome</keyword>
<evidence type="ECO:0008006" key="5">
    <source>
        <dbReference type="Google" id="ProtNLM"/>
    </source>
</evidence>
<feature type="region of interest" description="Disordered" evidence="2">
    <location>
        <begin position="208"/>
        <end position="237"/>
    </location>
</feature>
<dbReference type="AlphaFoldDB" id="A0A448ZG09"/>
<dbReference type="CDD" id="cd09212">
    <property type="entry name" value="PUB"/>
    <property type="match status" value="1"/>
</dbReference>
<proteinExistence type="predicted"/>
<keyword evidence="1" id="KW-0175">Coiled coil</keyword>
<sequence>MTTAGTLRLSSAGNSSNGSGTSTSIDAYLERITGDASLTTAQKNNCLKTLAVVLKNLIDPSKGAAPGDAGIKYRTLKLDNPKLADRLFCSASVRDLLEDDRVGMVEASRTLVLEEAPCPSARETLAREVLPAIARAQSALQPRASVHKKARTDADRPAAALPVQQPLSEKQKARLLLEEKKRLEKERDRLHKQTVRAQIAADKRVRLHDENWKPAVSAAADKTGNGLQSFRDRHGEQ</sequence>
<dbReference type="SUPFAM" id="SSF143503">
    <property type="entry name" value="PUG domain-like"/>
    <property type="match status" value="1"/>
</dbReference>
<feature type="region of interest" description="Disordered" evidence="2">
    <location>
        <begin position="1"/>
        <end position="21"/>
    </location>
</feature>
<dbReference type="Proteomes" id="UP000291116">
    <property type="component" value="Unassembled WGS sequence"/>
</dbReference>
<dbReference type="EMBL" id="CAACVS010000323">
    <property type="protein sequence ID" value="VEU40977.1"/>
    <property type="molecule type" value="Genomic_DNA"/>
</dbReference>
<evidence type="ECO:0000256" key="2">
    <source>
        <dbReference type="SAM" id="MobiDB-lite"/>
    </source>
</evidence>
<protein>
    <recommendedName>
        <fullName evidence="5">PUB domain-containing protein</fullName>
    </recommendedName>
</protein>
<accession>A0A448ZG09</accession>
<evidence type="ECO:0000256" key="1">
    <source>
        <dbReference type="SAM" id="Coils"/>
    </source>
</evidence>
<feature type="coiled-coil region" evidence="1">
    <location>
        <begin position="173"/>
        <end position="200"/>
    </location>
</feature>
<dbReference type="InterPro" id="IPR036339">
    <property type="entry name" value="PUB-like_dom_sf"/>
</dbReference>
<organism evidence="3 4">
    <name type="scientific">Pseudo-nitzschia multistriata</name>
    <dbReference type="NCBI Taxonomy" id="183589"/>
    <lineage>
        <taxon>Eukaryota</taxon>
        <taxon>Sar</taxon>
        <taxon>Stramenopiles</taxon>
        <taxon>Ochrophyta</taxon>
        <taxon>Bacillariophyta</taxon>
        <taxon>Bacillariophyceae</taxon>
        <taxon>Bacillariophycidae</taxon>
        <taxon>Bacillariales</taxon>
        <taxon>Bacillariaceae</taxon>
        <taxon>Pseudo-nitzschia</taxon>
    </lineage>
</organism>
<name>A0A448ZG09_9STRA</name>
<dbReference type="OrthoDB" id="41572at2759"/>